<dbReference type="PANTHER" id="PTHR33678:SF2">
    <property type="match status" value="1"/>
</dbReference>
<dbReference type="Pfam" id="PF03050">
    <property type="entry name" value="DDE_Tnp_IS66"/>
    <property type="match status" value="1"/>
</dbReference>
<dbReference type="EMBL" id="AAOF01000003">
    <property type="protein sequence ID" value="EAR22332.1"/>
    <property type="molecule type" value="Genomic_DNA"/>
</dbReference>
<dbReference type="STRING" id="314278.NB231_11369"/>
<evidence type="ECO:0000259" key="1">
    <source>
        <dbReference type="Pfam" id="PF03050"/>
    </source>
</evidence>
<accession>A4BP31</accession>
<keyword evidence="3" id="KW-1185">Reference proteome</keyword>
<protein>
    <submittedName>
        <fullName evidence="2">Hypothetical Y4jO</fullName>
    </submittedName>
</protein>
<dbReference type="InterPro" id="IPR052344">
    <property type="entry name" value="Transposase-related"/>
</dbReference>
<dbReference type="Proteomes" id="UP000003374">
    <property type="component" value="Unassembled WGS sequence"/>
</dbReference>
<feature type="domain" description="Transposase IS66 central" evidence="1">
    <location>
        <begin position="76"/>
        <end position="202"/>
    </location>
</feature>
<dbReference type="OrthoDB" id="5413092at2"/>
<reference evidence="2 3" key="1">
    <citation type="submission" date="2006-02" db="EMBL/GenBank/DDBJ databases">
        <authorList>
            <person name="Waterbury J."/>
            <person name="Ferriera S."/>
            <person name="Johnson J."/>
            <person name="Kravitz S."/>
            <person name="Halpern A."/>
            <person name="Remington K."/>
            <person name="Beeson K."/>
            <person name="Tran B."/>
            <person name="Rogers Y.-H."/>
            <person name="Friedman R."/>
            <person name="Venter J.C."/>
        </authorList>
    </citation>
    <scope>NUCLEOTIDE SEQUENCE [LARGE SCALE GENOMIC DNA]</scope>
    <source>
        <strain evidence="2 3">Nb-231</strain>
    </source>
</reference>
<dbReference type="PANTHER" id="PTHR33678">
    <property type="entry name" value="BLL1576 PROTEIN"/>
    <property type="match status" value="1"/>
</dbReference>
<dbReference type="eggNOG" id="COG4467">
    <property type="taxonomic scope" value="Bacteria"/>
</dbReference>
<gene>
    <name evidence="2" type="ORF">NB231_11369</name>
</gene>
<dbReference type="AlphaFoldDB" id="A4BP31"/>
<evidence type="ECO:0000313" key="3">
    <source>
        <dbReference type="Proteomes" id="UP000003374"/>
    </source>
</evidence>
<evidence type="ECO:0000313" key="2">
    <source>
        <dbReference type="EMBL" id="EAR22332.1"/>
    </source>
</evidence>
<name>A4BP31_9GAMM</name>
<dbReference type="HOGENOM" id="CLU_092401_0_0_6"/>
<organism evidence="2 3">
    <name type="scientific">Nitrococcus mobilis Nb-231</name>
    <dbReference type="NCBI Taxonomy" id="314278"/>
    <lineage>
        <taxon>Bacteria</taxon>
        <taxon>Pseudomonadati</taxon>
        <taxon>Pseudomonadota</taxon>
        <taxon>Gammaproteobacteria</taxon>
        <taxon>Chromatiales</taxon>
        <taxon>Ectothiorhodospiraceae</taxon>
        <taxon>Nitrococcus</taxon>
    </lineage>
</organism>
<sequence length="263" mass="28708">MLAQGLPQAPLAKLAALEPSVIEDYAAWQTTLKRLGISNERHVRITTEGALLGTVIATGINPERVIVSDDAGQFNVLTHALCWIHVERGIQKLLGFNADQRAALAWARSELWAIYQALKAYKAESNAAARGAIEARFEALCTTKTCFESLNHALERLHNSGAELLRALDRPEIALHNNLAERDIREYVKRRKISGSTRSAAGRRCRDTFASLKKTCRKHGLSFWAYLLDRLAGAGTIPWLPSAIFGAHGAPAAINCAHPSAGP</sequence>
<dbReference type="InterPro" id="IPR004291">
    <property type="entry name" value="Transposase_IS66_central"/>
</dbReference>
<proteinExistence type="predicted"/>
<comment type="caution">
    <text evidence="2">The sequence shown here is derived from an EMBL/GenBank/DDBJ whole genome shotgun (WGS) entry which is preliminary data.</text>
</comment>